<proteinExistence type="predicted"/>
<accession>A0A0E1W5M9</accession>
<dbReference type="HOGENOM" id="CLU_3197083_0_0_4"/>
<dbReference type="Proteomes" id="UP000001812">
    <property type="component" value="Chromosome I"/>
</dbReference>
<reference evidence="2" key="1">
    <citation type="submission" date="2009-05" db="EMBL/GenBank/DDBJ databases">
        <authorList>
            <person name="Harkins D.M."/>
            <person name="DeShazer D."/>
            <person name="Woods D.E."/>
            <person name="Brinkac L.M."/>
            <person name="Brown K.A."/>
            <person name="Hung G.C."/>
            <person name="Tuanyok A."/>
            <person name="Zhang B."/>
            <person name="Nierman W.C."/>
        </authorList>
    </citation>
    <scope>NUCLEOTIDE SEQUENCE [LARGE SCALE GENOMIC DNA]</scope>
    <source>
        <strain evidence="2">1710a</strain>
    </source>
</reference>
<feature type="region of interest" description="Disordered" evidence="1">
    <location>
        <begin position="1"/>
        <end position="45"/>
    </location>
</feature>
<evidence type="ECO:0000313" key="2">
    <source>
        <dbReference type="EMBL" id="EET07596.1"/>
    </source>
</evidence>
<evidence type="ECO:0000256" key="1">
    <source>
        <dbReference type="SAM" id="MobiDB-lite"/>
    </source>
</evidence>
<gene>
    <name evidence="2" type="ORF">BURPS1710A_0670</name>
</gene>
<name>A0A0E1W5M9_BURPE</name>
<organism evidence="2">
    <name type="scientific">Burkholderia pseudomallei 1710a</name>
    <dbReference type="NCBI Taxonomy" id="320371"/>
    <lineage>
        <taxon>Bacteria</taxon>
        <taxon>Pseudomonadati</taxon>
        <taxon>Pseudomonadota</taxon>
        <taxon>Betaproteobacteria</taxon>
        <taxon>Burkholderiales</taxon>
        <taxon>Burkholderiaceae</taxon>
        <taxon>Burkholderia</taxon>
        <taxon>pseudomallei group</taxon>
    </lineage>
</organism>
<protein>
    <submittedName>
        <fullName evidence="2">Uncharacterized protein</fullName>
    </submittedName>
</protein>
<feature type="compositionally biased region" description="Basic and acidic residues" evidence="1">
    <location>
        <begin position="14"/>
        <end position="30"/>
    </location>
</feature>
<sequence length="45" mass="5114">MCAQDCSGTKTRRGREAPLAHAESTAEKRTIGWRRKTRVQIENRG</sequence>
<dbReference type="EMBL" id="CM000832">
    <property type="protein sequence ID" value="EET07596.1"/>
    <property type="molecule type" value="Genomic_DNA"/>
</dbReference>
<dbReference type="AlphaFoldDB" id="A0A0E1W5M9"/>